<dbReference type="InterPro" id="IPR008979">
    <property type="entry name" value="Galactose-bd-like_sf"/>
</dbReference>
<dbReference type="Gene3D" id="3.40.50.200">
    <property type="entry name" value="Peptidase S8/S53 domain"/>
    <property type="match status" value="1"/>
</dbReference>
<evidence type="ECO:0000256" key="6">
    <source>
        <dbReference type="ARBA" id="ARBA00022825"/>
    </source>
</evidence>
<dbReference type="Proteomes" id="UP001458880">
    <property type="component" value="Unassembled WGS sequence"/>
</dbReference>
<dbReference type="GO" id="GO:0004252">
    <property type="term" value="F:serine-type endopeptidase activity"/>
    <property type="evidence" value="ECO:0007669"/>
    <property type="project" value="InterPro"/>
</dbReference>
<keyword evidence="8" id="KW-0865">Zymogen</keyword>
<dbReference type="Pfam" id="PF00082">
    <property type="entry name" value="Peptidase_S8"/>
    <property type="match status" value="1"/>
</dbReference>
<dbReference type="Gene3D" id="2.60.120.260">
    <property type="entry name" value="Galactose-binding domain-like"/>
    <property type="match status" value="1"/>
</dbReference>
<accession>A0AAW1LVH3</accession>
<dbReference type="SUPFAM" id="SSF52743">
    <property type="entry name" value="Subtilisin-like"/>
    <property type="match status" value="1"/>
</dbReference>
<dbReference type="GO" id="GO:0012505">
    <property type="term" value="C:endomembrane system"/>
    <property type="evidence" value="ECO:0007669"/>
    <property type="project" value="UniProtKB-ARBA"/>
</dbReference>
<dbReference type="GO" id="GO:0005615">
    <property type="term" value="C:extracellular space"/>
    <property type="evidence" value="ECO:0007669"/>
    <property type="project" value="TreeGrafter"/>
</dbReference>
<keyword evidence="9" id="KW-0325">Glycoprotein</keyword>
<comment type="caution">
    <text evidence="12">The sequence shown here is derived from an EMBL/GenBank/DDBJ whole genome shotgun (WGS) entry which is preliminary data.</text>
</comment>
<dbReference type="AlphaFoldDB" id="A0AAW1LVH3"/>
<dbReference type="PROSITE" id="PS51829">
    <property type="entry name" value="P_HOMO_B"/>
    <property type="match status" value="1"/>
</dbReference>
<dbReference type="InterPro" id="IPR034182">
    <property type="entry name" value="Kexin/furin"/>
</dbReference>
<dbReference type="EMBL" id="JASPKY010000091">
    <property type="protein sequence ID" value="KAK9738055.1"/>
    <property type="molecule type" value="Genomic_DNA"/>
</dbReference>
<dbReference type="PANTHER" id="PTHR42884">
    <property type="entry name" value="PROPROTEIN CONVERTASE SUBTILISIN/KEXIN-RELATED"/>
    <property type="match status" value="1"/>
</dbReference>
<feature type="domain" description="P/Homo B" evidence="11">
    <location>
        <begin position="217"/>
        <end position="351"/>
    </location>
</feature>
<evidence type="ECO:0000256" key="2">
    <source>
        <dbReference type="ARBA" id="ARBA00022670"/>
    </source>
</evidence>
<protein>
    <submittedName>
        <fullName evidence="12">Proprotein convertase P-domain</fullName>
    </submittedName>
</protein>
<evidence type="ECO:0000313" key="13">
    <source>
        <dbReference type="Proteomes" id="UP001458880"/>
    </source>
</evidence>
<organism evidence="12 13">
    <name type="scientific">Popillia japonica</name>
    <name type="common">Japanese beetle</name>
    <dbReference type="NCBI Taxonomy" id="7064"/>
    <lineage>
        <taxon>Eukaryota</taxon>
        <taxon>Metazoa</taxon>
        <taxon>Ecdysozoa</taxon>
        <taxon>Arthropoda</taxon>
        <taxon>Hexapoda</taxon>
        <taxon>Insecta</taxon>
        <taxon>Pterygota</taxon>
        <taxon>Neoptera</taxon>
        <taxon>Endopterygota</taxon>
        <taxon>Coleoptera</taxon>
        <taxon>Polyphaga</taxon>
        <taxon>Scarabaeiformia</taxon>
        <taxon>Scarabaeidae</taxon>
        <taxon>Rutelinae</taxon>
        <taxon>Popillia</taxon>
    </lineage>
</organism>
<dbReference type="FunFam" id="2.60.120.260:FF:000006">
    <property type="entry name" value="Proprotein convertase subtilisin/kexin type 5"/>
    <property type="match status" value="1"/>
</dbReference>
<dbReference type="SUPFAM" id="SSF49785">
    <property type="entry name" value="Galactose-binding domain-like"/>
    <property type="match status" value="1"/>
</dbReference>
<proteinExistence type="inferred from homology"/>
<dbReference type="PANTHER" id="PTHR42884:SF14">
    <property type="entry name" value="NEUROENDOCRINE CONVERTASE 1"/>
    <property type="match status" value="1"/>
</dbReference>
<comment type="caution">
    <text evidence="10">Lacks conserved residue(s) required for the propagation of feature annotation.</text>
</comment>
<dbReference type="CDD" id="cd04059">
    <property type="entry name" value="Peptidases_S8_Protein_convertases_Kexins_Furin-like"/>
    <property type="match status" value="1"/>
</dbReference>
<evidence type="ECO:0000256" key="4">
    <source>
        <dbReference type="ARBA" id="ARBA00022729"/>
    </source>
</evidence>
<keyword evidence="13" id="KW-1185">Reference proteome</keyword>
<evidence type="ECO:0000256" key="3">
    <source>
        <dbReference type="ARBA" id="ARBA00022685"/>
    </source>
</evidence>
<evidence type="ECO:0000256" key="8">
    <source>
        <dbReference type="ARBA" id="ARBA00023145"/>
    </source>
</evidence>
<dbReference type="GO" id="GO:0016020">
    <property type="term" value="C:membrane"/>
    <property type="evidence" value="ECO:0007669"/>
    <property type="project" value="TreeGrafter"/>
</dbReference>
<dbReference type="Pfam" id="PF01483">
    <property type="entry name" value="P_proprotein"/>
    <property type="match status" value="1"/>
</dbReference>
<keyword evidence="2" id="KW-0645">Protease</keyword>
<keyword evidence="5" id="KW-0378">Hydrolase</keyword>
<evidence type="ECO:0000256" key="7">
    <source>
        <dbReference type="ARBA" id="ARBA00022837"/>
    </source>
</evidence>
<evidence type="ECO:0000256" key="5">
    <source>
        <dbReference type="ARBA" id="ARBA00022801"/>
    </source>
</evidence>
<dbReference type="InterPro" id="IPR036852">
    <property type="entry name" value="Peptidase_S8/S53_dom_sf"/>
</dbReference>
<name>A0AAW1LVH3_POPJA</name>
<evidence type="ECO:0000313" key="12">
    <source>
        <dbReference type="EMBL" id="KAK9738055.1"/>
    </source>
</evidence>
<evidence type="ECO:0000256" key="1">
    <source>
        <dbReference type="ARBA" id="ARBA00005325"/>
    </source>
</evidence>
<dbReference type="GO" id="GO:0016486">
    <property type="term" value="P:peptide hormone processing"/>
    <property type="evidence" value="ECO:0007669"/>
    <property type="project" value="TreeGrafter"/>
</dbReference>
<gene>
    <name evidence="12" type="ORF">QE152_g10207</name>
</gene>
<reference evidence="12 13" key="1">
    <citation type="journal article" date="2024" name="BMC Genomics">
        <title>De novo assembly and annotation of Popillia japonica's genome with initial clues to its potential as an invasive pest.</title>
        <authorList>
            <person name="Cucini C."/>
            <person name="Boschi S."/>
            <person name="Funari R."/>
            <person name="Cardaioli E."/>
            <person name="Iannotti N."/>
            <person name="Marturano G."/>
            <person name="Paoli F."/>
            <person name="Bruttini M."/>
            <person name="Carapelli A."/>
            <person name="Frati F."/>
            <person name="Nardi F."/>
        </authorList>
    </citation>
    <scope>NUCLEOTIDE SEQUENCE [LARGE SCALE GENOMIC DNA]</scope>
    <source>
        <strain evidence="12">DMR45628</strain>
    </source>
</reference>
<keyword evidence="3" id="KW-0165">Cleavage on pair of basic residues</keyword>
<evidence type="ECO:0000256" key="9">
    <source>
        <dbReference type="ARBA" id="ARBA00023180"/>
    </source>
</evidence>
<evidence type="ECO:0000259" key="11">
    <source>
        <dbReference type="PROSITE" id="PS51829"/>
    </source>
</evidence>
<keyword evidence="7" id="KW-0106">Calcium</keyword>
<dbReference type="GO" id="GO:0005737">
    <property type="term" value="C:cytoplasm"/>
    <property type="evidence" value="ECO:0007669"/>
    <property type="project" value="UniProtKB-ARBA"/>
</dbReference>
<dbReference type="GO" id="GO:0043005">
    <property type="term" value="C:neuron projection"/>
    <property type="evidence" value="ECO:0007669"/>
    <property type="project" value="TreeGrafter"/>
</dbReference>
<evidence type="ECO:0000256" key="10">
    <source>
        <dbReference type="PROSITE-ProRule" id="PRU01240"/>
    </source>
</evidence>
<keyword evidence="4" id="KW-0732">Signal</keyword>
<keyword evidence="6" id="KW-0720">Serine protease</keyword>
<dbReference type="InterPro" id="IPR000209">
    <property type="entry name" value="Peptidase_S8/S53_dom"/>
</dbReference>
<dbReference type="InterPro" id="IPR002884">
    <property type="entry name" value="P_dom"/>
</dbReference>
<sequence length="423" mass="46824">MKANNKKCGVGIAYNAKIGGVKILDGLVNDRIEGTALGYAQHLVDIYSASWGPNDDGQTVDGPGRLAKEAMERGVREGRNGKGSIYVWASGNGGGFGDNCNCDGYLASPYTVSIGSASQKGEFPWYGEACASTLAVTYSSGAYQDQMIVGSKSENMYSQNLTWRDIQHLIVWTSELAPVAENPGWQLNAAGLWFNTRFGFGLMNALGFVKAASIWTSVPEWSICSANSMSPGNTTITSGVPFILSIDASSCKDEVNFLEHVEVISNIEYPIRGALEISLTSPAGTKVQILGSRKLDKSNQGFENWSFMSVMTWGEYAYGEWKITIHDKVSTTSNFGTVGEFRLVLHGTKELPQHMQYGPRTYNHNYNRVHNRLNVLKSEDYEDGLYRQVFRPQPYNQKDLPLNNMDFSDNEYWDSNVHYNAVY</sequence>
<comment type="similarity">
    <text evidence="1">Belongs to the peptidase S8 family. Furin subfamily.</text>
</comment>
<dbReference type="PROSITE" id="PS51892">
    <property type="entry name" value="SUBTILASE"/>
    <property type="match status" value="1"/>
</dbReference>